<dbReference type="EMBL" id="JAPMLT010000008">
    <property type="protein sequence ID" value="MCX7571130.1"/>
    <property type="molecule type" value="Genomic_DNA"/>
</dbReference>
<gene>
    <name evidence="2" type="ORF">OS242_14355</name>
</gene>
<organism evidence="2 3">
    <name type="scientific">Tumebacillus lacus</name>
    <dbReference type="NCBI Taxonomy" id="2995335"/>
    <lineage>
        <taxon>Bacteria</taxon>
        <taxon>Bacillati</taxon>
        <taxon>Bacillota</taxon>
        <taxon>Bacilli</taxon>
        <taxon>Bacillales</taxon>
        <taxon>Alicyclobacillaceae</taxon>
        <taxon>Tumebacillus</taxon>
    </lineage>
</organism>
<feature type="coiled-coil region" evidence="1">
    <location>
        <begin position="73"/>
        <end position="114"/>
    </location>
</feature>
<dbReference type="RefSeq" id="WP_267152373.1">
    <property type="nucleotide sequence ID" value="NZ_JAPMLT010000008.1"/>
</dbReference>
<reference evidence="2 3" key="1">
    <citation type="submission" date="2022-11" db="EMBL/GenBank/DDBJ databases">
        <title>Study of microbial diversity in lake waters.</title>
        <authorList>
            <person name="Zhang J."/>
        </authorList>
    </citation>
    <scope>NUCLEOTIDE SEQUENCE [LARGE SCALE GENOMIC DNA]</scope>
    <source>
        <strain evidence="2 3">DT12</strain>
    </source>
</reference>
<dbReference type="Proteomes" id="UP001208017">
    <property type="component" value="Unassembled WGS sequence"/>
</dbReference>
<proteinExistence type="predicted"/>
<protein>
    <submittedName>
        <fullName evidence="2">WXG100 family type VII secretion target</fullName>
    </submittedName>
</protein>
<comment type="caution">
    <text evidence="2">The sequence shown here is derived from an EMBL/GenBank/DDBJ whole genome shotgun (WGS) entry which is preliminary data.</text>
</comment>
<keyword evidence="3" id="KW-1185">Reference proteome</keyword>
<dbReference type="Gene3D" id="1.10.287.1060">
    <property type="entry name" value="ESAT-6-like"/>
    <property type="match status" value="1"/>
</dbReference>
<evidence type="ECO:0000256" key="1">
    <source>
        <dbReference type="SAM" id="Coils"/>
    </source>
</evidence>
<evidence type="ECO:0000313" key="2">
    <source>
        <dbReference type="EMBL" id="MCX7571130.1"/>
    </source>
</evidence>
<dbReference type="InterPro" id="IPR036689">
    <property type="entry name" value="ESAT-6-like_sf"/>
</dbReference>
<name>A0ABT3X2J5_9BACL</name>
<sequence length="423" mass="46367">MNYANTLLIRSGATRFAAAGQEISGQEKKLASIIESLDAGSNGWRGEGARAFYAETEKHRADFRLASQAFVLVAQALNTLANQLDTVNQMRRQLENLQHESSILQRRLLHAEDEDRSYYNQEIGLLNVRITQLRFEADSLERNANLVAGRQFDDAADMAERLHSFYEKGFEVDIWAPIVGTSKVIGNAGAAMDGKDIFNRWKQGYTYDRLKRADGYDILVQNGRIANIRDGVYHSVDASKYPDLFKYFDMKIALKDALLNPKSITMWLGYASVAYETYDHWNENIEDEKSGSYIAAEVTVDLSIGIGTIAASAIATSTFGAKIGAGGGPWGAVAGAGVGIVVGLVSSLVLDGISVNGKTLNEHIKEDVATAIDTTAEWFDDKTDDLHDQWTLATGTAAAWVDSKVSNAIAWAAGPYAGWFNRK</sequence>
<keyword evidence="1" id="KW-0175">Coiled coil</keyword>
<accession>A0ABT3X2J5</accession>
<dbReference type="SUPFAM" id="SSF140453">
    <property type="entry name" value="EsxAB dimer-like"/>
    <property type="match status" value="1"/>
</dbReference>
<evidence type="ECO:0000313" key="3">
    <source>
        <dbReference type="Proteomes" id="UP001208017"/>
    </source>
</evidence>